<dbReference type="EMBL" id="BSXV01001615">
    <property type="protein sequence ID" value="GME93394.1"/>
    <property type="molecule type" value="Genomic_DNA"/>
</dbReference>
<evidence type="ECO:0000313" key="1">
    <source>
        <dbReference type="EMBL" id="GME93394.1"/>
    </source>
</evidence>
<evidence type="ECO:0000313" key="2">
    <source>
        <dbReference type="Proteomes" id="UP001165101"/>
    </source>
</evidence>
<name>A0ACB5TRQ9_CANBO</name>
<keyword evidence="2" id="KW-1185">Reference proteome</keyword>
<protein>
    <submittedName>
        <fullName evidence="1">Unnamed protein product</fullName>
    </submittedName>
</protein>
<dbReference type="Proteomes" id="UP001165101">
    <property type="component" value="Unassembled WGS sequence"/>
</dbReference>
<accession>A0ACB5TRQ9</accession>
<reference evidence="1" key="1">
    <citation type="submission" date="2023-04" db="EMBL/GenBank/DDBJ databases">
        <title>Candida boidinii NBRC 1967.</title>
        <authorList>
            <person name="Ichikawa N."/>
            <person name="Sato H."/>
            <person name="Tonouchi N."/>
        </authorList>
    </citation>
    <scope>NUCLEOTIDE SEQUENCE</scope>
    <source>
        <strain evidence="1">NBRC 1967</strain>
    </source>
</reference>
<gene>
    <name evidence="1" type="ORF">Cboi01_000312600</name>
</gene>
<organism evidence="1 2">
    <name type="scientific">Candida boidinii</name>
    <name type="common">Yeast</name>
    <dbReference type="NCBI Taxonomy" id="5477"/>
    <lineage>
        <taxon>Eukaryota</taxon>
        <taxon>Fungi</taxon>
        <taxon>Dikarya</taxon>
        <taxon>Ascomycota</taxon>
        <taxon>Saccharomycotina</taxon>
        <taxon>Pichiomycetes</taxon>
        <taxon>Pichiales</taxon>
        <taxon>Pichiaceae</taxon>
        <taxon>Ogataea</taxon>
        <taxon>Ogataea/Candida clade</taxon>
    </lineage>
</organism>
<sequence length="628" mass="72048">MKVYLYETSEESTKIFSLGAINPDITKNQKLLKIIVFQFIKNYNLINLKLTGESIWNFAKTYVRLAYENTQVNQSLINISVVRNLITGTFKSKLTSKSDDISLIKFLQDYLEIVITSKKFTKIDLETLTLLLGQKAKKLGSNNNNFNNNKQRSIIKQGNRNSSNSQMNSEFAEIFVTQYWIDLLEKLYNKGESIVSKECFQIALVSLISLPSNKISRLLSTLNINSKTSFIQLYPLIAKIVLSKKFNDMNPDLKEKIGFLNTQKSKPKAVACQFNKESINMITSVMPTITEGQAKQLLIDHNDNVEVAINILFETPPEVLASLKEYQDPTKVNNNKSLPKKKMNASKAVEESQKSRNSDEKDNDLLLDRSRMTFGKKERRYSFDKMTEEELKKKTLTNALRLLYESDEDEPDDTYDDQEKTSGSAVDIAPGTMSIAKEKRKNRKAKNSEIDTLGLEDLDIADSDYEDGETINKKMESEMDNIERELFDIYRSNPEQLSRTHRKKNERTKLKQETGWSDEQIEGWARMIDKTPSRFKMLEERFIFNSKELNGSLKKSSYRKPKAESDDDDDDDDCNDTPRRTGNGSSGGNNSGTANKKKQYSRNEKNKAKRANHNRKSGHDKKMAKQFN</sequence>
<comment type="caution">
    <text evidence="1">The sequence shown here is derived from an EMBL/GenBank/DDBJ whole genome shotgun (WGS) entry which is preliminary data.</text>
</comment>
<proteinExistence type="predicted"/>